<accession>A0A915JVV2</accession>
<dbReference type="AlphaFoldDB" id="A0A915JVV2"/>
<sequence length="60" mass="6196">MGAMVMGVGRRPKLMVIVGVVAGSLAIALIVISGVNSVDYAKLLHPEAGDPSQNEHGNVR</sequence>
<protein>
    <submittedName>
        <fullName evidence="3">Uncharacterized protein</fullName>
    </submittedName>
</protein>
<dbReference type="Proteomes" id="UP000887565">
    <property type="component" value="Unplaced"/>
</dbReference>
<evidence type="ECO:0000256" key="1">
    <source>
        <dbReference type="SAM" id="Phobius"/>
    </source>
</evidence>
<keyword evidence="1" id="KW-0812">Transmembrane</keyword>
<evidence type="ECO:0000313" key="3">
    <source>
        <dbReference type="WBParaSite" id="nRc.2.0.1.t30208-RA"/>
    </source>
</evidence>
<reference evidence="3" key="1">
    <citation type="submission" date="2022-11" db="UniProtKB">
        <authorList>
            <consortium name="WormBaseParasite"/>
        </authorList>
    </citation>
    <scope>IDENTIFICATION</scope>
</reference>
<dbReference type="WBParaSite" id="nRc.2.0.1.t30208-RA">
    <property type="protein sequence ID" value="nRc.2.0.1.t30208-RA"/>
    <property type="gene ID" value="nRc.2.0.1.g30208"/>
</dbReference>
<evidence type="ECO:0000313" key="2">
    <source>
        <dbReference type="Proteomes" id="UP000887565"/>
    </source>
</evidence>
<feature type="transmembrane region" description="Helical" evidence="1">
    <location>
        <begin position="14"/>
        <end position="35"/>
    </location>
</feature>
<organism evidence="2 3">
    <name type="scientific">Romanomermis culicivorax</name>
    <name type="common">Nematode worm</name>
    <dbReference type="NCBI Taxonomy" id="13658"/>
    <lineage>
        <taxon>Eukaryota</taxon>
        <taxon>Metazoa</taxon>
        <taxon>Ecdysozoa</taxon>
        <taxon>Nematoda</taxon>
        <taxon>Enoplea</taxon>
        <taxon>Dorylaimia</taxon>
        <taxon>Mermithida</taxon>
        <taxon>Mermithoidea</taxon>
        <taxon>Mermithidae</taxon>
        <taxon>Romanomermis</taxon>
    </lineage>
</organism>
<keyword evidence="1" id="KW-0472">Membrane</keyword>
<proteinExistence type="predicted"/>
<name>A0A915JVV2_ROMCU</name>
<keyword evidence="1" id="KW-1133">Transmembrane helix</keyword>
<keyword evidence="2" id="KW-1185">Reference proteome</keyword>